<dbReference type="Pfam" id="PF19087">
    <property type="entry name" value="DUF5776"/>
    <property type="match status" value="2"/>
</dbReference>
<evidence type="ECO:0008006" key="7">
    <source>
        <dbReference type="Google" id="ProtNLM"/>
    </source>
</evidence>
<dbReference type="Gene3D" id="3.10.20.320">
    <property type="entry name" value="Putative peptidoglycan bound protein (lpxtg motif)"/>
    <property type="match status" value="1"/>
</dbReference>
<evidence type="ECO:0000313" key="5">
    <source>
        <dbReference type="EMBL" id="KRL20198.1"/>
    </source>
</evidence>
<comment type="caution">
    <text evidence="5">The sequence shown here is derived from an EMBL/GenBank/DDBJ whole genome shotgun (WGS) entry which is preliminary data.</text>
</comment>
<organism evidence="5 6">
    <name type="scientific">Lentilactobacillus kisonensis DSM 19906 = JCM 15041</name>
    <dbReference type="NCBI Taxonomy" id="1423766"/>
    <lineage>
        <taxon>Bacteria</taxon>
        <taxon>Bacillati</taxon>
        <taxon>Bacillota</taxon>
        <taxon>Bacilli</taxon>
        <taxon>Lactobacillales</taxon>
        <taxon>Lactobacillaceae</taxon>
        <taxon>Lentilactobacillus</taxon>
    </lineage>
</organism>
<dbReference type="Proteomes" id="UP000051439">
    <property type="component" value="Unassembled WGS sequence"/>
</dbReference>
<dbReference type="EMBL" id="AZEB01000035">
    <property type="protein sequence ID" value="KRL20198.1"/>
    <property type="molecule type" value="Genomic_DNA"/>
</dbReference>
<accession>A0A0R1NIU3</accession>
<protein>
    <recommendedName>
        <fullName evidence="7">MucBP domain protein</fullName>
    </recommendedName>
</protein>
<evidence type="ECO:0000259" key="3">
    <source>
        <dbReference type="Pfam" id="PF06458"/>
    </source>
</evidence>
<gene>
    <name evidence="5" type="ORF">FC98_GL001830</name>
</gene>
<sequence length="828" mass="92933">MDVIYDQKESKIRWLFRILLIGIATVFVALSFNFIGSVQQNALAADSNTYTDANGNWMGGTSAQHDAWLKTINPSWQSEDYANKIPADAKGQDPDTKNQYIDEWMPDKNLQQLVVYDLKLSSPNDITKELLNNNLTKFDPSADEQNDNQKYFNQVSDMQSLEGIQYASNITFIRATPDQSAAFNTWEVYPHGDLSDISALRTLDKLNMLDIQLDDVYDLSSLVGKKLDSGVDKSTAMSENHIVNASYLGSSKDTLRNSFTFIHQLYELPMVTLNSKVTSFTTPSFVIKNVDGDNVPVKPYYAAGDSNPNYNNFAAEYKSTADGGLYSDPAKQQITWTNLNKNNTVNGGYMTVIWKDSLFDNPSHPYQGYVVQPYQLSDSVGNVNVDFKNGDNNQYIYGQRTLSGNLGDKWNLALSDNNSFNLADTTSSQNQTIQNIIDQLKEQYSFNSIIVSTPVSGEFADTTPIPTVTYTFSTKSQPVNASPVTVKYMDEGNNQIANDQIIKGTVDASYDASISPYKVDTITKDNQTYQLDTTKLPTNVKGKFGIQPIIVTYYYNKKQTPTPPNPPTPVNPINPVNPVTPTPVTPSGTVTTTTEQPSAIAKKGEAVYSLKKIYLYKNKTFKKAERTASYAKKPRINRPMFVVTDYAHSKNGRLRYVVRDVNHHSKTAGKKGLITASWDYVRPVYYRSSHKTLTVISTRGVNEYKNKNLTGKIKNFKQGTQLKVKQFVNHNLTTRYLLSNGHYVTGNRKLVISGKHTQVKKIKVKKTIYRYNNANFSKRTKQIKKGTILKVKKWTYSHEYALNTFGAKRYQIAGGDGTANNKFVKAVK</sequence>
<dbReference type="AlphaFoldDB" id="A0A0R1NIU3"/>
<feature type="domain" description="DUF5776" evidence="4">
    <location>
        <begin position="757"/>
        <end position="824"/>
    </location>
</feature>
<feature type="domain" description="MucBP" evidence="3">
    <location>
        <begin position="483"/>
        <end position="555"/>
    </location>
</feature>
<dbReference type="Gene3D" id="3.80.10.10">
    <property type="entry name" value="Ribonuclease Inhibitor"/>
    <property type="match status" value="1"/>
</dbReference>
<dbReference type="Pfam" id="PF06458">
    <property type="entry name" value="MucBP"/>
    <property type="match status" value="2"/>
</dbReference>
<feature type="domain" description="DUF5776" evidence="4">
    <location>
        <begin position="685"/>
        <end position="751"/>
    </location>
</feature>
<evidence type="ECO:0000256" key="1">
    <source>
        <dbReference type="ARBA" id="ARBA00022737"/>
    </source>
</evidence>
<evidence type="ECO:0000313" key="6">
    <source>
        <dbReference type="Proteomes" id="UP000051439"/>
    </source>
</evidence>
<dbReference type="RefSeq" id="WP_056949648.1">
    <property type="nucleotide sequence ID" value="NZ_AZEB01000035.1"/>
</dbReference>
<name>A0A0R1NIU3_9LACO</name>
<evidence type="ECO:0000256" key="2">
    <source>
        <dbReference type="SAM" id="Phobius"/>
    </source>
</evidence>
<keyword evidence="1" id="KW-0677">Repeat</keyword>
<keyword evidence="2" id="KW-0812">Transmembrane</keyword>
<dbReference type="InterPro" id="IPR032675">
    <property type="entry name" value="LRR_dom_sf"/>
</dbReference>
<proteinExistence type="predicted"/>
<dbReference type="InterPro" id="IPR009459">
    <property type="entry name" value="MucBP_dom"/>
</dbReference>
<dbReference type="PATRIC" id="fig|1423766.4.peg.1892"/>
<feature type="transmembrane region" description="Helical" evidence="2">
    <location>
        <begin position="14"/>
        <end position="35"/>
    </location>
</feature>
<evidence type="ECO:0000259" key="4">
    <source>
        <dbReference type="Pfam" id="PF19087"/>
    </source>
</evidence>
<dbReference type="InterPro" id="IPR044081">
    <property type="entry name" value="DUF5776"/>
</dbReference>
<feature type="domain" description="MucBP" evidence="3">
    <location>
        <begin position="382"/>
        <end position="471"/>
    </location>
</feature>
<keyword evidence="2" id="KW-1133">Transmembrane helix</keyword>
<keyword evidence="2" id="KW-0472">Membrane</keyword>
<keyword evidence="6" id="KW-1185">Reference proteome</keyword>
<reference evidence="5 6" key="1">
    <citation type="journal article" date="2015" name="Genome Announc.">
        <title>Expanding the biotechnology potential of lactobacilli through comparative genomics of 213 strains and associated genera.</title>
        <authorList>
            <person name="Sun Z."/>
            <person name="Harris H.M."/>
            <person name="McCann A."/>
            <person name="Guo C."/>
            <person name="Argimon S."/>
            <person name="Zhang W."/>
            <person name="Yang X."/>
            <person name="Jeffery I.B."/>
            <person name="Cooney J.C."/>
            <person name="Kagawa T.F."/>
            <person name="Liu W."/>
            <person name="Song Y."/>
            <person name="Salvetti E."/>
            <person name="Wrobel A."/>
            <person name="Rasinkangas P."/>
            <person name="Parkhill J."/>
            <person name="Rea M.C."/>
            <person name="O'Sullivan O."/>
            <person name="Ritari J."/>
            <person name="Douillard F.P."/>
            <person name="Paul Ross R."/>
            <person name="Yang R."/>
            <person name="Briner A.E."/>
            <person name="Felis G.E."/>
            <person name="de Vos W.M."/>
            <person name="Barrangou R."/>
            <person name="Klaenhammer T.R."/>
            <person name="Caufield P.W."/>
            <person name="Cui Y."/>
            <person name="Zhang H."/>
            <person name="O'Toole P.W."/>
        </authorList>
    </citation>
    <scope>NUCLEOTIDE SEQUENCE [LARGE SCALE GENOMIC DNA]</scope>
    <source>
        <strain evidence="5 6">DSM 19906</strain>
    </source>
</reference>